<evidence type="ECO:0000259" key="1">
    <source>
        <dbReference type="Pfam" id="PF01464"/>
    </source>
</evidence>
<dbReference type="InterPro" id="IPR023346">
    <property type="entry name" value="Lysozyme-like_dom_sf"/>
</dbReference>
<sequence length="215" mass="22603">MLPALLLAMGLGCSDAAVEAPLPGLDESDTACSESAPARLSRGLGVLRQTGEAVVFALDQAVFAARLDAAYGIGSERASAFSLWIMAAARSEGAPPELLAAVVGTESSFRTEAVSVVGAIGPAQIRPQFWAEYCGVDLADPAENILCGARILIHYAERYCEGDWRCALAHYNVGPGNLRRGGAWLGAAERYTVKVSEHLVRIEAAEILETVAQGD</sequence>
<gene>
    <name evidence="2" type="ORF">J2T57_001691</name>
</gene>
<dbReference type="EMBL" id="JALJXV010000003">
    <property type="protein sequence ID" value="MCP1674589.1"/>
    <property type="molecule type" value="Genomic_DNA"/>
</dbReference>
<proteinExistence type="predicted"/>
<dbReference type="Pfam" id="PF01464">
    <property type="entry name" value="SLT"/>
    <property type="match status" value="1"/>
</dbReference>
<dbReference type="RefSeq" id="WP_253476699.1">
    <property type="nucleotide sequence ID" value="NZ_JALJXV010000003.1"/>
</dbReference>
<dbReference type="SUPFAM" id="SSF53955">
    <property type="entry name" value="Lysozyme-like"/>
    <property type="match status" value="1"/>
</dbReference>
<feature type="domain" description="Transglycosylase SLT" evidence="1">
    <location>
        <begin position="86"/>
        <end position="181"/>
    </location>
</feature>
<evidence type="ECO:0000313" key="3">
    <source>
        <dbReference type="Proteomes" id="UP001205843"/>
    </source>
</evidence>
<evidence type="ECO:0000313" key="2">
    <source>
        <dbReference type="EMBL" id="MCP1674589.1"/>
    </source>
</evidence>
<keyword evidence="3" id="KW-1185">Reference proteome</keyword>
<accession>A0AAE3G2S7</accession>
<dbReference type="Gene3D" id="1.10.530.10">
    <property type="match status" value="1"/>
</dbReference>
<protein>
    <submittedName>
        <fullName evidence="2">Soluble lytic murein transglycosylase-like protein</fullName>
    </submittedName>
</protein>
<dbReference type="Proteomes" id="UP001205843">
    <property type="component" value="Unassembled WGS sequence"/>
</dbReference>
<name>A0AAE3G2S7_9GAMM</name>
<dbReference type="InterPro" id="IPR008258">
    <property type="entry name" value="Transglycosylase_SLT_dom_1"/>
</dbReference>
<organism evidence="2 3">
    <name type="scientific">Natronocella acetinitrilica</name>
    <dbReference type="NCBI Taxonomy" id="414046"/>
    <lineage>
        <taxon>Bacteria</taxon>
        <taxon>Pseudomonadati</taxon>
        <taxon>Pseudomonadota</taxon>
        <taxon>Gammaproteobacteria</taxon>
        <taxon>Chromatiales</taxon>
        <taxon>Ectothiorhodospiraceae</taxon>
        <taxon>Natronocella</taxon>
    </lineage>
</organism>
<reference evidence="2" key="1">
    <citation type="submission" date="2022-03" db="EMBL/GenBank/DDBJ databases">
        <title>Genomic Encyclopedia of Type Strains, Phase III (KMG-III): the genomes of soil and plant-associated and newly described type strains.</title>
        <authorList>
            <person name="Whitman W."/>
        </authorList>
    </citation>
    <scope>NUCLEOTIDE SEQUENCE</scope>
    <source>
        <strain evidence="2">ANL 6-2</strain>
    </source>
</reference>
<comment type="caution">
    <text evidence="2">The sequence shown here is derived from an EMBL/GenBank/DDBJ whole genome shotgun (WGS) entry which is preliminary data.</text>
</comment>
<dbReference type="AlphaFoldDB" id="A0AAE3G2S7"/>
<dbReference type="CDD" id="cd00254">
    <property type="entry name" value="LT-like"/>
    <property type="match status" value="1"/>
</dbReference>